<dbReference type="EMBL" id="QTKU01000002">
    <property type="protein sequence ID" value="MBS8260352.1"/>
    <property type="molecule type" value="Genomic_DNA"/>
</dbReference>
<feature type="transmembrane region" description="Helical" evidence="1">
    <location>
        <begin position="14"/>
        <end position="37"/>
    </location>
</feature>
<evidence type="ECO:0000256" key="1">
    <source>
        <dbReference type="SAM" id="Phobius"/>
    </source>
</evidence>
<proteinExistence type="predicted"/>
<keyword evidence="1" id="KW-1133">Transmembrane helix</keyword>
<dbReference type="AlphaFoldDB" id="A0A944CD79"/>
<accession>A0A944CD79</accession>
<sequence length="71" mass="7509">MAYQDRDTSRTETAALGAGWFIAGGLAVALIIGGILYTNGYFSSDDEVSIELNLPNLDTKTITTPIPGTDD</sequence>
<dbReference type="Proteomes" id="UP000705379">
    <property type="component" value="Unassembled WGS sequence"/>
</dbReference>
<evidence type="ECO:0000313" key="2">
    <source>
        <dbReference type="EMBL" id="MBS8260352.1"/>
    </source>
</evidence>
<keyword evidence="1" id="KW-0472">Membrane</keyword>
<organism evidence="2 3">
    <name type="scientific">Roseibium polysiphoniae</name>
    <dbReference type="NCBI Taxonomy" id="2571221"/>
    <lineage>
        <taxon>Bacteria</taxon>
        <taxon>Pseudomonadati</taxon>
        <taxon>Pseudomonadota</taxon>
        <taxon>Alphaproteobacteria</taxon>
        <taxon>Hyphomicrobiales</taxon>
        <taxon>Stappiaceae</taxon>
        <taxon>Roseibium</taxon>
    </lineage>
</organism>
<reference evidence="2" key="1">
    <citation type="submission" date="2018-08" db="EMBL/GenBank/DDBJ databases">
        <authorList>
            <person name="Jin W."/>
            <person name="Wang H."/>
            <person name="Yang Y."/>
            <person name="Li M."/>
            <person name="Liu J."/>
        </authorList>
    </citation>
    <scope>NUCLEOTIDE SEQUENCE</scope>
    <source>
        <strain evidence="2">AESS21</strain>
    </source>
</reference>
<evidence type="ECO:0000313" key="3">
    <source>
        <dbReference type="Proteomes" id="UP000705379"/>
    </source>
</evidence>
<keyword evidence="1" id="KW-0812">Transmembrane</keyword>
<protein>
    <submittedName>
        <fullName evidence="2">Uncharacterized protein</fullName>
    </submittedName>
</protein>
<gene>
    <name evidence="2" type="ORF">DYI23_09000</name>
</gene>
<name>A0A944CD79_9HYPH</name>
<dbReference type="RefSeq" id="WP_213215914.1">
    <property type="nucleotide sequence ID" value="NZ_QTKU01000002.1"/>
</dbReference>
<reference evidence="2" key="2">
    <citation type="journal article" date="2021" name="Microorganisms">
        <title>Bacterial Dimethylsulfoniopropionate Biosynthesis in the East China Sea.</title>
        <authorList>
            <person name="Liu J."/>
            <person name="Zhang Y."/>
            <person name="Liu J."/>
            <person name="Zhong H."/>
            <person name="Williams B.T."/>
            <person name="Zheng Y."/>
            <person name="Curson A.R.J."/>
            <person name="Sun C."/>
            <person name="Sun H."/>
            <person name="Song D."/>
            <person name="Wagner Mackenzie B."/>
            <person name="Bermejo Martinez A."/>
            <person name="Todd J.D."/>
            <person name="Zhang X.H."/>
        </authorList>
    </citation>
    <scope>NUCLEOTIDE SEQUENCE</scope>
    <source>
        <strain evidence="2">AESS21</strain>
    </source>
</reference>
<comment type="caution">
    <text evidence="2">The sequence shown here is derived from an EMBL/GenBank/DDBJ whole genome shotgun (WGS) entry which is preliminary data.</text>
</comment>